<evidence type="ECO:0000313" key="1">
    <source>
        <dbReference type="EMBL" id="GCF10209.1"/>
    </source>
</evidence>
<reference evidence="1 2" key="1">
    <citation type="submission" date="2019-01" db="EMBL/GenBank/DDBJ databases">
        <title>Draft genome sequence of Dictyobacter sp. Uno17.</title>
        <authorList>
            <person name="Wang C.M."/>
            <person name="Zheng Y."/>
            <person name="Sakai Y."/>
            <person name="Abe K."/>
            <person name="Yokota A."/>
            <person name="Yabe S."/>
        </authorList>
    </citation>
    <scope>NUCLEOTIDE SEQUENCE [LARGE SCALE GENOMIC DNA]</scope>
    <source>
        <strain evidence="1 2">Uno17</strain>
    </source>
</reference>
<gene>
    <name evidence="1" type="ORF">KDI_37730</name>
</gene>
<accession>A0A5A5TGQ6</accession>
<evidence type="ECO:0008006" key="3">
    <source>
        <dbReference type="Google" id="ProtNLM"/>
    </source>
</evidence>
<dbReference type="InterPro" id="IPR017576">
    <property type="entry name" value="CRISPR-assoc_prot_Csc1"/>
</dbReference>
<proteinExistence type="predicted"/>
<sequence>MTAMTIQIYRAHLTLMESVYFASREVGILYESEPLIGNYALTYALGFCASPYDWSGPPRYQQDLGPLNARGIYVTPATFLPGMLRYTFSQFNAQSDSYYSRFDQNAIATERDKKARAANFPQAGKLRMLGAESLATFYVITREEECPFLPSYIRLGKFMSKARVEWQPLPLVSQQPEAADKDIGFMLNAADLSPALVSTLRAFSIYNIHPAPLLSHCRLSGLFWQARDADGASVYLPADMSYGVVDL</sequence>
<comment type="caution">
    <text evidence="1">The sequence shown here is derived from an EMBL/GenBank/DDBJ whole genome shotgun (WGS) entry which is preliminary data.</text>
</comment>
<organism evidence="1 2">
    <name type="scientific">Dictyobacter arantiisoli</name>
    <dbReference type="NCBI Taxonomy" id="2014874"/>
    <lineage>
        <taxon>Bacteria</taxon>
        <taxon>Bacillati</taxon>
        <taxon>Chloroflexota</taxon>
        <taxon>Ktedonobacteria</taxon>
        <taxon>Ktedonobacterales</taxon>
        <taxon>Dictyobacteraceae</taxon>
        <taxon>Dictyobacter</taxon>
    </lineage>
</organism>
<evidence type="ECO:0000313" key="2">
    <source>
        <dbReference type="Proteomes" id="UP000322530"/>
    </source>
</evidence>
<protein>
    <recommendedName>
        <fullName evidence="3">Type I-D CRISPR-associated protein Cas5/Csc1</fullName>
    </recommendedName>
</protein>
<dbReference type="Proteomes" id="UP000322530">
    <property type="component" value="Unassembled WGS sequence"/>
</dbReference>
<dbReference type="NCBIfam" id="TIGR03159">
    <property type="entry name" value="cas_Csc1"/>
    <property type="match status" value="1"/>
</dbReference>
<keyword evidence="2" id="KW-1185">Reference proteome</keyword>
<dbReference type="EMBL" id="BIXY01000063">
    <property type="protein sequence ID" value="GCF10209.1"/>
    <property type="molecule type" value="Genomic_DNA"/>
</dbReference>
<dbReference type="Pfam" id="PF26241">
    <property type="entry name" value="Cas_Csc1"/>
    <property type="match status" value="1"/>
</dbReference>
<name>A0A5A5TGQ6_9CHLR</name>
<dbReference type="AlphaFoldDB" id="A0A5A5TGQ6"/>